<name>A0A1M4ZVZ5_9FIRM</name>
<organism evidence="1 2">
    <name type="scientific">Desulfofundulus australicus DSM 11792</name>
    <dbReference type="NCBI Taxonomy" id="1121425"/>
    <lineage>
        <taxon>Bacteria</taxon>
        <taxon>Bacillati</taxon>
        <taxon>Bacillota</taxon>
        <taxon>Clostridia</taxon>
        <taxon>Eubacteriales</taxon>
        <taxon>Peptococcaceae</taxon>
        <taxon>Desulfofundulus</taxon>
    </lineage>
</organism>
<dbReference type="Proteomes" id="UP000184196">
    <property type="component" value="Unassembled WGS sequence"/>
</dbReference>
<accession>A0A1M4ZVZ5</accession>
<dbReference type="AlphaFoldDB" id="A0A1M4ZVZ5"/>
<evidence type="ECO:0000313" key="1">
    <source>
        <dbReference type="EMBL" id="SHF22188.1"/>
    </source>
</evidence>
<proteinExistence type="predicted"/>
<gene>
    <name evidence="1" type="ORF">SAMN02745218_01728</name>
</gene>
<evidence type="ECO:0000313" key="2">
    <source>
        <dbReference type="Proteomes" id="UP000184196"/>
    </source>
</evidence>
<dbReference type="EMBL" id="FQUW01000018">
    <property type="protein sequence ID" value="SHF22188.1"/>
    <property type="molecule type" value="Genomic_DNA"/>
</dbReference>
<sequence>MCPGLALARCKLDWPYVPLKIFICDDGDFMRGRQTCLNHWLLAVIFALAFLSGCRPGNVQEEAAAPHPEEISPQGIYLAASPLIVKPGDEVSVALKSDRLHEIKAELALGLSCPGIGLVKNYGRLKDNHARVKIPPDLPAGNYYFLAADPKFRVNSGVGTYAYIHVVNPDVLPADPGKAPRRLVATATPLYSRPEAAAPPYHALSPGAVVKVLAVKEAAGEQWYWAQVNVYETGRERAGWLRAAATVPVTPENYRTAREVRLRPGAKYYEHERFHRGDLGAPGEWHLADEVLWIVERREKMVRLRPSGDIVLAVDKDIWAAEADLVYFRGDLREEEEH</sequence>
<reference evidence="2" key="1">
    <citation type="submission" date="2016-11" db="EMBL/GenBank/DDBJ databases">
        <authorList>
            <person name="Varghese N."/>
            <person name="Submissions S."/>
        </authorList>
    </citation>
    <scope>NUCLEOTIDE SEQUENCE [LARGE SCALE GENOMIC DNA]</scope>
    <source>
        <strain evidence="2">DSM 11792</strain>
    </source>
</reference>
<keyword evidence="2" id="KW-1185">Reference proteome</keyword>
<protein>
    <submittedName>
        <fullName evidence="1">Uncharacterized protein</fullName>
    </submittedName>
</protein>